<geneLocation type="plasmid" evidence="1">
    <name>pGTC2</name>
</geneLocation>
<proteinExistence type="predicted"/>
<dbReference type="AlphaFoldDB" id="A0A1W6QWT7"/>
<sequence>MSNRRKYDHYGIEIQRWNRDNIVEKIDCDCGQLAKKVRGKHEVFECAECGRVYHRVLGNYVAMIDT</sequence>
<reference evidence="1" key="1">
    <citation type="submission" date="2016-11" db="EMBL/GenBank/DDBJ databases">
        <title>Characterization of a Plasmid Isolated from Enterococcus faecalis found in the Fecal Material of a Blue Whale.</title>
        <authorList>
            <person name="McLaughlin R."/>
        </authorList>
    </citation>
    <scope>NUCLEOTIDE SEQUENCE</scope>
    <source>
        <strain evidence="1">2</strain>
        <plasmid evidence="1">pGTC2</plasmid>
    </source>
</reference>
<evidence type="ECO:0000313" key="1">
    <source>
        <dbReference type="EMBL" id="ARO45604.1"/>
    </source>
</evidence>
<evidence type="ECO:0008006" key="2">
    <source>
        <dbReference type="Google" id="ProtNLM"/>
    </source>
</evidence>
<name>A0A1W6QWT7_ENTFL</name>
<protein>
    <recommendedName>
        <fullName evidence="2">Transcriptional regulator, UvrC family</fullName>
    </recommendedName>
</protein>
<dbReference type="RefSeq" id="WP_113851966.1">
    <property type="nucleotide sequence ID" value="NZ_KY270848.1"/>
</dbReference>
<dbReference type="EMBL" id="KY270848">
    <property type="protein sequence ID" value="ARO45604.1"/>
    <property type="molecule type" value="Genomic_DNA"/>
</dbReference>
<keyword evidence="1" id="KW-0614">Plasmid</keyword>
<accession>A0A1W6QWT7</accession>
<organism evidence="1">
    <name type="scientific">Enterococcus faecalis</name>
    <name type="common">Streptococcus faecalis</name>
    <dbReference type="NCBI Taxonomy" id="1351"/>
    <lineage>
        <taxon>Bacteria</taxon>
        <taxon>Bacillati</taxon>
        <taxon>Bacillota</taxon>
        <taxon>Bacilli</taxon>
        <taxon>Lactobacillales</taxon>
        <taxon>Enterococcaceae</taxon>
        <taxon>Enterococcus</taxon>
    </lineage>
</organism>